<organism evidence="1 2">
    <name type="scientific">Dictyobacter halimunensis</name>
    <dbReference type="NCBI Taxonomy" id="3026934"/>
    <lineage>
        <taxon>Bacteria</taxon>
        <taxon>Bacillati</taxon>
        <taxon>Chloroflexota</taxon>
        <taxon>Ktedonobacteria</taxon>
        <taxon>Ktedonobacterales</taxon>
        <taxon>Dictyobacteraceae</taxon>
        <taxon>Dictyobacter</taxon>
    </lineage>
</organism>
<name>A0ABQ6G680_9CHLR</name>
<accession>A0ABQ6G680</accession>
<evidence type="ECO:0008006" key="3">
    <source>
        <dbReference type="Google" id="ProtNLM"/>
    </source>
</evidence>
<proteinExistence type="predicted"/>
<dbReference type="Gene3D" id="2.80.10.50">
    <property type="match status" value="1"/>
</dbReference>
<keyword evidence="2" id="KW-1185">Reference proteome</keyword>
<dbReference type="EMBL" id="BSRI01000002">
    <property type="protein sequence ID" value="GLV60792.1"/>
    <property type="molecule type" value="Genomic_DNA"/>
</dbReference>
<comment type="caution">
    <text evidence="1">The sequence shown here is derived from an EMBL/GenBank/DDBJ whole genome shotgun (WGS) entry which is preliminary data.</text>
</comment>
<evidence type="ECO:0000313" key="2">
    <source>
        <dbReference type="Proteomes" id="UP001344906"/>
    </source>
</evidence>
<dbReference type="PROSITE" id="PS50231">
    <property type="entry name" value="RICIN_B_LECTIN"/>
    <property type="match status" value="1"/>
</dbReference>
<evidence type="ECO:0000313" key="1">
    <source>
        <dbReference type="EMBL" id="GLV60792.1"/>
    </source>
</evidence>
<sequence>MQDENVFDAHEEIWDRYNTHDGYISSQINGYVLDVQGRNMAPGTPVITYPRHNPPTANQRWHLRALTWSS</sequence>
<dbReference type="RefSeq" id="WP_338257958.1">
    <property type="nucleotide sequence ID" value="NZ_BSRI01000002.1"/>
</dbReference>
<dbReference type="InterPro" id="IPR035992">
    <property type="entry name" value="Ricin_B-like_lectins"/>
</dbReference>
<reference evidence="1 2" key="1">
    <citation type="submission" date="2023-02" db="EMBL/GenBank/DDBJ databases">
        <title>Dictyobacter halimunensis sp. nov., a new member of the class Ktedonobacteria from forest soil in a geothermal area.</title>
        <authorList>
            <person name="Rachmania M.K."/>
            <person name="Ningsih F."/>
            <person name="Sakai Y."/>
            <person name="Yabe S."/>
            <person name="Yokota A."/>
            <person name="Sjamsuridzal W."/>
        </authorList>
    </citation>
    <scope>NUCLEOTIDE SEQUENCE [LARGE SCALE GENOMIC DNA]</scope>
    <source>
        <strain evidence="1 2">S3.2.2.5</strain>
    </source>
</reference>
<dbReference type="SUPFAM" id="SSF50370">
    <property type="entry name" value="Ricin B-like lectins"/>
    <property type="match status" value="1"/>
</dbReference>
<gene>
    <name evidence="1" type="ORF">KDH_76110</name>
</gene>
<dbReference type="Proteomes" id="UP001344906">
    <property type="component" value="Unassembled WGS sequence"/>
</dbReference>
<protein>
    <recommendedName>
        <fullName evidence="3">Ricin B lectin domain-containing protein</fullName>
    </recommendedName>
</protein>